<name>A0A8S1E091_9INSE</name>
<evidence type="ECO:0000313" key="7">
    <source>
        <dbReference type="EMBL" id="CAB3386847.1"/>
    </source>
</evidence>
<feature type="compositionally biased region" description="Polar residues" evidence="5">
    <location>
        <begin position="302"/>
        <end position="319"/>
    </location>
</feature>
<evidence type="ECO:0000313" key="8">
    <source>
        <dbReference type="Proteomes" id="UP000494165"/>
    </source>
</evidence>
<dbReference type="OrthoDB" id="425925at2759"/>
<dbReference type="AlphaFoldDB" id="A0A8S1E091"/>
<reference evidence="7 8" key="1">
    <citation type="submission" date="2020-04" db="EMBL/GenBank/DDBJ databases">
        <authorList>
            <person name="Alioto T."/>
            <person name="Alioto T."/>
            <person name="Gomez Garrido J."/>
        </authorList>
    </citation>
    <scope>NUCLEOTIDE SEQUENCE [LARGE SCALE GENOMIC DNA]</scope>
</reference>
<keyword evidence="3 4" id="KW-0175">Coiled coil</keyword>
<dbReference type="GO" id="GO:0031267">
    <property type="term" value="F:small GTPase binding"/>
    <property type="evidence" value="ECO:0007669"/>
    <property type="project" value="TreeGrafter"/>
</dbReference>
<comment type="caution">
    <text evidence="7">The sequence shown here is derived from an EMBL/GenBank/DDBJ whole genome shotgun (WGS) entry which is preliminary data.</text>
</comment>
<comment type="subcellular location">
    <subcellularLocation>
        <location evidence="1">Golgi apparatus</location>
    </subcellularLocation>
</comment>
<feature type="region of interest" description="Disordered" evidence="5">
    <location>
        <begin position="255"/>
        <end position="350"/>
    </location>
</feature>
<dbReference type="GO" id="GO:0005794">
    <property type="term" value="C:Golgi apparatus"/>
    <property type="evidence" value="ECO:0007669"/>
    <property type="project" value="UniProtKB-SubCell"/>
</dbReference>
<dbReference type="Proteomes" id="UP000494165">
    <property type="component" value="Unassembled WGS sequence"/>
</dbReference>
<feature type="region of interest" description="Disordered" evidence="5">
    <location>
        <begin position="374"/>
        <end position="393"/>
    </location>
</feature>
<feature type="domain" description="GRIP" evidence="6">
    <location>
        <begin position="623"/>
        <end position="672"/>
    </location>
</feature>
<keyword evidence="8" id="KW-1185">Reference proteome</keyword>
<evidence type="ECO:0000259" key="6">
    <source>
        <dbReference type="PROSITE" id="PS50913"/>
    </source>
</evidence>
<evidence type="ECO:0000256" key="3">
    <source>
        <dbReference type="ARBA" id="ARBA00023054"/>
    </source>
</evidence>
<dbReference type="GO" id="GO:0007030">
    <property type="term" value="P:Golgi organization"/>
    <property type="evidence" value="ECO:0007669"/>
    <property type="project" value="TreeGrafter"/>
</dbReference>
<dbReference type="PROSITE" id="PS50913">
    <property type="entry name" value="GRIP"/>
    <property type="match status" value="1"/>
</dbReference>
<accession>A0A8S1E091</accession>
<evidence type="ECO:0000256" key="1">
    <source>
        <dbReference type="ARBA" id="ARBA00004555"/>
    </source>
</evidence>
<sequence>MYLILNSVLHFTEKMDISWFGQSLSNITGQISSLTREVVEEVVEGHSRATNEPALAPELDESIVEDLHAQLLEKETKILELQSRVQELELAAQPKDKEKTHQRTLSGKYEIPSVDFINPVVQPAVSSSPFLTEEVTHNPFAEVLKKEEAAAAVAVATKILHRDQQTQTRDVCSADASGLRRSTSLGGDLDTPRQRPEAAPCNDEILHFLSYLEAEISKLRAQSDCNLSSEEVDTKFLKTLKNKITEWKEKSMAIGTSELQKAPLKEEKPEQQQEKCDAERSTSSQSTQCALLPEKKPVLIHQRSQTESTVTFSEQSSQCEPAVEEEKQKPTVQNEASQCEPLPTASEATQVEQPALNSVGCDNLAQDAHYLSSIGQQGKSPEEEEAERNAQAEQREAFAAQVLSLQRENAGMAEKMKSQSIKNELMQEELKRLRQHMIEVEEEYTQEALIRANELQELQARYASLEDKHSEAVTSLNQRRDVSEKQLEQFKQTHHTALAQRDAALSKLKDMEAEIKKQTMATQNFQAVIEQLQLDRESALDCRTHQLQEEVKKCTNTIQVLDKERQTLQDQLADAKSSLKAAARLTTQIDAKQIQVESLQNEVSQLNQQLQDAQEKIKESLKVNAGQVDKNLIKNLIISFLMTPANMKMEALKIVATFLDFSDDDRVKLGMQKGPKKAGPQESLTEAFVKFLESESKVKQGGPIHQVLKEQFKDVKMSTENTNPTMASSSSSSMLKDVLKPSDH</sequence>
<dbReference type="InterPro" id="IPR000237">
    <property type="entry name" value="GRIP_dom"/>
</dbReference>
<evidence type="ECO:0000256" key="2">
    <source>
        <dbReference type="ARBA" id="ARBA00023034"/>
    </source>
</evidence>
<dbReference type="PANTHER" id="PTHR18921:SF2">
    <property type="entry name" value="THYROID RECEPTOR-INTERACTING PROTEIN 11"/>
    <property type="match status" value="1"/>
</dbReference>
<feature type="region of interest" description="Disordered" evidence="5">
    <location>
        <begin position="171"/>
        <end position="196"/>
    </location>
</feature>
<dbReference type="GO" id="GO:0006888">
    <property type="term" value="P:endoplasmic reticulum to Golgi vesicle-mediated transport"/>
    <property type="evidence" value="ECO:0007669"/>
    <property type="project" value="TreeGrafter"/>
</dbReference>
<dbReference type="InterPro" id="IPR019459">
    <property type="entry name" value="GRAB"/>
</dbReference>
<feature type="compositionally biased region" description="Basic and acidic residues" evidence="5">
    <location>
        <begin position="263"/>
        <end position="280"/>
    </location>
</feature>
<feature type="coiled-coil region" evidence="4">
    <location>
        <begin position="64"/>
        <end position="91"/>
    </location>
</feature>
<protein>
    <recommendedName>
        <fullName evidence="6">GRIP domain-containing protein</fullName>
    </recommendedName>
</protein>
<dbReference type="EMBL" id="CADEPI010000515">
    <property type="protein sequence ID" value="CAB3386847.1"/>
    <property type="molecule type" value="Genomic_DNA"/>
</dbReference>
<organism evidence="7 8">
    <name type="scientific">Cloeon dipterum</name>
    <dbReference type="NCBI Taxonomy" id="197152"/>
    <lineage>
        <taxon>Eukaryota</taxon>
        <taxon>Metazoa</taxon>
        <taxon>Ecdysozoa</taxon>
        <taxon>Arthropoda</taxon>
        <taxon>Hexapoda</taxon>
        <taxon>Insecta</taxon>
        <taxon>Pterygota</taxon>
        <taxon>Palaeoptera</taxon>
        <taxon>Ephemeroptera</taxon>
        <taxon>Pisciforma</taxon>
        <taxon>Baetidae</taxon>
        <taxon>Cloeon</taxon>
    </lineage>
</organism>
<gene>
    <name evidence="7" type="ORF">CLODIP_2_CD07366</name>
</gene>
<proteinExistence type="predicted"/>
<evidence type="ECO:0000256" key="4">
    <source>
        <dbReference type="SAM" id="Coils"/>
    </source>
</evidence>
<feature type="compositionally biased region" description="Polar residues" evidence="5">
    <location>
        <begin position="718"/>
        <end position="727"/>
    </location>
</feature>
<dbReference type="Pfam" id="PF10375">
    <property type="entry name" value="GRAB"/>
    <property type="match status" value="1"/>
</dbReference>
<keyword evidence="2" id="KW-0333">Golgi apparatus</keyword>
<feature type="region of interest" description="Disordered" evidence="5">
    <location>
        <begin position="717"/>
        <end position="744"/>
    </location>
</feature>
<feature type="coiled-coil region" evidence="4">
    <location>
        <begin position="416"/>
        <end position="623"/>
    </location>
</feature>
<evidence type="ECO:0000256" key="5">
    <source>
        <dbReference type="SAM" id="MobiDB-lite"/>
    </source>
</evidence>
<dbReference type="PANTHER" id="PTHR18921">
    <property type="entry name" value="MYOSIN HEAVY CHAIN - RELATED"/>
    <property type="match status" value="1"/>
</dbReference>